<sequence length="68" mass="7448">MPRCQHSTFEAPHSNVGPCLMQHRMPDASRASNGGLQNDELRSAAVRCGNAKRAARHMNGWASVSFQL</sequence>
<evidence type="ECO:0000313" key="3">
    <source>
        <dbReference type="WBParaSite" id="ALUE_0001106501-mRNA-1"/>
    </source>
</evidence>
<evidence type="ECO:0000313" key="2">
    <source>
        <dbReference type="Proteomes" id="UP000036681"/>
    </source>
</evidence>
<name>A0A0M3I378_ASCLU</name>
<proteinExistence type="predicted"/>
<organism evidence="2 3">
    <name type="scientific">Ascaris lumbricoides</name>
    <name type="common">Giant roundworm</name>
    <dbReference type="NCBI Taxonomy" id="6252"/>
    <lineage>
        <taxon>Eukaryota</taxon>
        <taxon>Metazoa</taxon>
        <taxon>Ecdysozoa</taxon>
        <taxon>Nematoda</taxon>
        <taxon>Chromadorea</taxon>
        <taxon>Rhabditida</taxon>
        <taxon>Spirurina</taxon>
        <taxon>Ascaridomorpha</taxon>
        <taxon>Ascaridoidea</taxon>
        <taxon>Ascarididae</taxon>
        <taxon>Ascaris</taxon>
    </lineage>
</organism>
<evidence type="ECO:0000256" key="1">
    <source>
        <dbReference type="SAM" id="MobiDB-lite"/>
    </source>
</evidence>
<dbReference type="Proteomes" id="UP000036681">
    <property type="component" value="Unplaced"/>
</dbReference>
<keyword evidence="2" id="KW-1185">Reference proteome</keyword>
<dbReference type="AlphaFoldDB" id="A0A0M3I378"/>
<reference evidence="3" key="1">
    <citation type="submission" date="2017-02" db="UniProtKB">
        <authorList>
            <consortium name="WormBaseParasite"/>
        </authorList>
    </citation>
    <scope>IDENTIFICATION</scope>
</reference>
<accession>A0A0M3I378</accession>
<feature type="region of interest" description="Disordered" evidence="1">
    <location>
        <begin position="1"/>
        <end position="37"/>
    </location>
</feature>
<dbReference type="WBParaSite" id="ALUE_0001106501-mRNA-1">
    <property type="protein sequence ID" value="ALUE_0001106501-mRNA-1"/>
    <property type="gene ID" value="ALUE_0001106501"/>
</dbReference>
<protein>
    <submittedName>
        <fullName evidence="3">DUF1534 domain-containing protein</fullName>
    </submittedName>
</protein>